<dbReference type="SUPFAM" id="SSF144052">
    <property type="entry name" value="Thermophilic metalloprotease-like"/>
    <property type="match status" value="1"/>
</dbReference>
<evidence type="ECO:0000256" key="1">
    <source>
        <dbReference type="ARBA" id="ARBA00001941"/>
    </source>
</evidence>
<dbReference type="InterPro" id="IPR052170">
    <property type="entry name" value="M29_Exopeptidase"/>
</dbReference>
<comment type="cofactor">
    <cofactor evidence="3">
        <name>Zn(2+)</name>
        <dbReference type="ChEBI" id="CHEBI:29105"/>
    </cofactor>
</comment>
<dbReference type="PANTHER" id="PTHR34448:SF1">
    <property type="entry name" value="BLL6088 PROTEIN"/>
    <property type="match status" value="1"/>
</dbReference>
<dbReference type="GO" id="GO:0004177">
    <property type="term" value="F:aminopeptidase activity"/>
    <property type="evidence" value="ECO:0007669"/>
    <property type="project" value="UniProtKB-KW"/>
</dbReference>
<dbReference type="Pfam" id="PF02073">
    <property type="entry name" value="Peptidase_M29"/>
    <property type="match status" value="1"/>
</dbReference>
<dbReference type="GO" id="GO:0006508">
    <property type="term" value="P:proteolysis"/>
    <property type="evidence" value="ECO:0007669"/>
    <property type="project" value="UniProtKB-KW"/>
</dbReference>
<gene>
    <name evidence="10" type="ORF">JP09_004580</name>
</gene>
<keyword evidence="5 10" id="KW-0031">Aminopeptidase</keyword>
<keyword evidence="7" id="KW-0479">Metal-binding</keyword>
<dbReference type="InterPro" id="IPR035097">
    <property type="entry name" value="M29_N-terminal"/>
</dbReference>
<comment type="cofactor">
    <cofactor evidence="2">
        <name>Mg(2+)</name>
        <dbReference type="ChEBI" id="CHEBI:18420"/>
    </cofactor>
</comment>
<evidence type="ECO:0000313" key="10">
    <source>
        <dbReference type="EMBL" id="PPD58386.1"/>
    </source>
</evidence>
<dbReference type="RefSeq" id="WP_102331799.1">
    <property type="nucleotide sequence ID" value="NZ_CP058566.2"/>
</dbReference>
<dbReference type="GO" id="GO:0008237">
    <property type="term" value="F:metallopeptidase activity"/>
    <property type="evidence" value="ECO:0007669"/>
    <property type="project" value="UniProtKB-KW"/>
</dbReference>
<comment type="similarity">
    <text evidence="4">Belongs to the peptidase M29 family.</text>
</comment>
<evidence type="ECO:0000256" key="7">
    <source>
        <dbReference type="ARBA" id="ARBA00022723"/>
    </source>
</evidence>
<evidence type="ECO:0000256" key="6">
    <source>
        <dbReference type="ARBA" id="ARBA00022670"/>
    </source>
</evidence>
<dbReference type="Proteomes" id="UP000235653">
    <property type="component" value="Unassembled WGS sequence"/>
</dbReference>
<keyword evidence="8" id="KW-0378">Hydrolase</keyword>
<organism evidence="10 11">
    <name type="scientific">Dehalogenimonas etheniformans</name>
    <dbReference type="NCBI Taxonomy" id="1536648"/>
    <lineage>
        <taxon>Bacteria</taxon>
        <taxon>Bacillati</taxon>
        <taxon>Chloroflexota</taxon>
        <taxon>Dehalococcoidia</taxon>
        <taxon>Dehalococcoidales</taxon>
        <taxon>Dehalococcoidaceae</taxon>
        <taxon>Dehalogenimonas</taxon>
    </lineage>
</organism>
<sequence>MHDPRIDKLAKLLVNYSVEVKPGDRVAIMALEIAKPLSDSIFVEVLKAGGHPLVLTPSQTSELLFKYGSKEQIEYVHQPLAHITEQYDVRISVLAEENTRSLSRIDPQKAAWHSAARRHLMKTMMQRSASGAFRWTIAPYPTNAMAQDADMSLADYTDFIFDACLPDLNDPVGYWQALSDKQAYIINWLTGKKKVHITAPETDITFNIHGRTWENCDGRRNMPDGEVFTGPIEDSAEGHVYFSYPAIHGGHEVTGVRLWFEKGKCVRATAEKNEEYLNKILDADPGARYLGELAIGTNEGIKNFTREILFDEKIGGSFHMALGAGIPETGAKNESAIHWDMVCDLRHDGEITVDGELLYKNGEFVI</sequence>
<evidence type="ECO:0000256" key="2">
    <source>
        <dbReference type="ARBA" id="ARBA00001946"/>
    </source>
</evidence>
<keyword evidence="6" id="KW-0645">Protease</keyword>
<dbReference type="AlphaFoldDB" id="A0A2P5P7X5"/>
<comment type="cofactor">
    <cofactor evidence="1">
        <name>Co(2+)</name>
        <dbReference type="ChEBI" id="CHEBI:48828"/>
    </cofactor>
</comment>
<evidence type="ECO:0000256" key="9">
    <source>
        <dbReference type="ARBA" id="ARBA00023049"/>
    </source>
</evidence>
<name>A0A2P5P7X5_9CHLR</name>
<keyword evidence="9" id="KW-0482">Metalloprotease</keyword>
<dbReference type="InterPro" id="IPR000787">
    <property type="entry name" value="Peptidase_M29"/>
</dbReference>
<reference evidence="10 11" key="1">
    <citation type="journal article" date="2017" name="ISME J.">
        <title>Grape pomace compost harbors organohalide-respiring Dehalogenimonas species with novel reductive dehalogenase genes.</title>
        <authorList>
            <person name="Yang Y."/>
            <person name="Higgins S.A."/>
            <person name="Yan J."/>
            <person name="Simsir B."/>
            <person name="Chourey K."/>
            <person name="Iyer R."/>
            <person name="Hettich R.L."/>
            <person name="Baldwin B."/>
            <person name="Ogles D.M."/>
            <person name="Loffler F.E."/>
        </authorList>
    </citation>
    <scope>NUCLEOTIDE SEQUENCE [LARGE SCALE GENOMIC DNA]</scope>
    <source>
        <strain evidence="10 11">GP</strain>
    </source>
</reference>
<dbReference type="Gene3D" id="3.40.1830.10">
    <property type="entry name" value="Thermophilic metalloprotease (M29)"/>
    <property type="match status" value="1"/>
</dbReference>
<accession>A0A2P5P7X5</accession>
<evidence type="ECO:0000256" key="4">
    <source>
        <dbReference type="ARBA" id="ARBA00008236"/>
    </source>
</evidence>
<evidence type="ECO:0000256" key="3">
    <source>
        <dbReference type="ARBA" id="ARBA00001947"/>
    </source>
</evidence>
<evidence type="ECO:0000256" key="8">
    <source>
        <dbReference type="ARBA" id="ARBA00022801"/>
    </source>
</evidence>
<evidence type="ECO:0000313" key="11">
    <source>
        <dbReference type="Proteomes" id="UP000235653"/>
    </source>
</evidence>
<proteinExistence type="inferred from homology"/>
<dbReference type="PANTHER" id="PTHR34448">
    <property type="entry name" value="AMINOPEPTIDASE"/>
    <property type="match status" value="1"/>
</dbReference>
<dbReference type="OrthoDB" id="9803993at2"/>
<protein>
    <submittedName>
        <fullName evidence="10">Aminopeptidase</fullName>
    </submittedName>
</protein>
<dbReference type="GO" id="GO:0046872">
    <property type="term" value="F:metal ion binding"/>
    <property type="evidence" value="ECO:0007669"/>
    <property type="project" value="UniProtKB-KW"/>
</dbReference>
<dbReference type="EMBL" id="JQAN02000008">
    <property type="protein sequence ID" value="PPD58386.1"/>
    <property type="molecule type" value="Genomic_DNA"/>
</dbReference>
<comment type="caution">
    <text evidence="10">The sequence shown here is derived from an EMBL/GenBank/DDBJ whole genome shotgun (WGS) entry which is preliminary data.</text>
</comment>
<keyword evidence="11" id="KW-1185">Reference proteome</keyword>
<evidence type="ECO:0000256" key="5">
    <source>
        <dbReference type="ARBA" id="ARBA00022438"/>
    </source>
</evidence>